<protein>
    <submittedName>
        <fullName evidence="2">Catechol 1,2-dioxygenase</fullName>
    </submittedName>
</protein>
<dbReference type="InterPro" id="IPR004183">
    <property type="entry name" value="Xdiol_dOase_suB"/>
</dbReference>
<comment type="caution">
    <text evidence="2">The sequence shown here is derived from an EMBL/GenBank/DDBJ whole genome shotgun (WGS) entry which is preliminary data.</text>
</comment>
<reference evidence="2 3" key="1">
    <citation type="submission" date="2024-06" db="EMBL/GenBank/DDBJ databases">
        <title>The Natural Products Discovery Center: Release of the First 8490 Sequenced Strains for Exploring Actinobacteria Biosynthetic Diversity.</title>
        <authorList>
            <person name="Kalkreuter E."/>
            <person name="Kautsar S.A."/>
            <person name="Yang D."/>
            <person name="Bader C.D."/>
            <person name="Teijaro C.N."/>
            <person name="Fluegel L."/>
            <person name="Davis C.M."/>
            <person name="Simpson J.R."/>
            <person name="Lauterbach L."/>
            <person name="Steele A.D."/>
            <person name="Gui C."/>
            <person name="Meng S."/>
            <person name="Li G."/>
            <person name="Viehrig K."/>
            <person name="Ye F."/>
            <person name="Su P."/>
            <person name="Kiefer A.F."/>
            <person name="Nichols A."/>
            <person name="Cepeda A.J."/>
            <person name="Yan W."/>
            <person name="Fan B."/>
            <person name="Jiang Y."/>
            <person name="Adhikari A."/>
            <person name="Zheng C.-J."/>
            <person name="Schuster L."/>
            <person name="Cowan T.M."/>
            <person name="Smanski M.J."/>
            <person name="Chevrette M.G."/>
            <person name="De Carvalho L.P.S."/>
            <person name="Shen B."/>
        </authorList>
    </citation>
    <scope>NUCLEOTIDE SEQUENCE [LARGE SCALE GENOMIC DNA]</scope>
    <source>
        <strain evidence="2 3">NPDC000234</strain>
    </source>
</reference>
<evidence type="ECO:0000259" key="1">
    <source>
        <dbReference type="Pfam" id="PF02900"/>
    </source>
</evidence>
<dbReference type="SUPFAM" id="SSF53213">
    <property type="entry name" value="LigB-like"/>
    <property type="match status" value="1"/>
</dbReference>
<dbReference type="RefSeq" id="WP_350778172.1">
    <property type="nucleotide sequence ID" value="NZ_JBEPEK010000032.1"/>
</dbReference>
<dbReference type="CDD" id="cd07359">
    <property type="entry name" value="PCA_45_Doxase_B_like"/>
    <property type="match status" value="1"/>
</dbReference>
<feature type="domain" description="Extradiol ring-cleavage dioxygenase class III enzyme subunit B" evidence="1">
    <location>
        <begin position="10"/>
        <end position="302"/>
    </location>
</feature>
<evidence type="ECO:0000313" key="3">
    <source>
        <dbReference type="Proteomes" id="UP001474181"/>
    </source>
</evidence>
<dbReference type="Gene3D" id="3.40.830.10">
    <property type="entry name" value="LigB-like"/>
    <property type="match status" value="1"/>
</dbReference>
<accession>A0ABV1WQQ8</accession>
<dbReference type="EMBL" id="JBEPEK010000032">
    <property type="protein sequence ID" value="MER7179185.1"/>
    <property type="molecule type" value="Genomic_DNA"/>
</dbReference>
<organism evidence="2 3">
    <name type="scientific">Streptomyces hyaluromycini</name>
    <dbReference type="NCBI Taxonomy" id="1377993"/>
    <lineage>
        <taxon>Bacteria</taxon>
        <taxon>Bacillati</taxon>
        <taxon>Actinomycetota</taxon>
        <taxon>Actinomycetes</taxon>
        <taxon>Kitasatosporales</taxon>
        <taxon>Streptomycetaceae</taxon>
        <taxon>Streptomyces</taxon>
    </lineage>
</organism>
<dbReference type="Proteomes" id="UP001474181">
    <property type="component" value="Unassembled WGS sequence"/>
</dbReference>
<proteinExistence type="predicted"/>
<keyword evidence="3" id="KW-1185">Reference proteome</keyword>
<name>A0ABV1WQQ8_9ACTN</name>
<evidence type="ECO:0000313" key="2">
    <source>
        <dbReference type="EMBL" id="MER7179185.1"/>
    </source>
</evidence>
<gene>
    <name evidence="2" type="ORF">ABT404_06845</name>
</gene>
<dbReference type="Pfam" id="PF02900">
    <property type="entry name" value="LigB"/>
    <property type="match status" value="1"/>
</dbReference>
<sequence>MTEIVLGVGASHSTLMNTHWDQTFHKDRAERFRDALAEARDRLAAARPDTVVLVGSNHFRGFWLDLIPSFTLGVGECVASGESGTPKGPQRVDVPLARHLAGSLVEDHGFDIAFSARLQIDHGQSHAIQYLLDGLDVELVPLVVNVFAPPLPTLERCERLGRAIRETVLSFPEDRRVAVIGSGGLSHRLPWPDWRAPHGDDEEFMVDAWLNGRENWQDYDARRREIIRAAEAALTPEFDEEFLSLVERGETRRLTGLTAGELEKRAGNGAQEIRTWLLMAAALGHVPGQRLAYEQLPEWLTGMAVAVLDPAHPASPASPEGQS</sequence>